<feature type="domain" description="Glycosyltransferase 2-like" evidence="1">
    <location>
        <begin position="22"/>
        <end position="183"/>
    </location>
</feature>
<dbReference type="GO" id="GO:0016758">
    <property type="term" value="F:hexosyltransferase activity"/>
    <property type="evidence" value="ECO:0007669"/>
    <property type="project" value="UniProtKB-ARBA"/>
</dbReference>
<name>A0A2T1M1W3_9CHRO</name>
<evidence type="ECO:0000259" key="1">
    <source>
        <dbReference type="Pfam" id="PF00535"/>
    </source>
</evidence>
<evidence type="ECO:0000313" key="2">
    <source>
        <dbReference type="EMBL" id="PSF38680.1"/>
    </source>
</evidence>
<dbReference type="AlphaFoldDB" id="A0A2T1M1W3"/>
<evidence type="ECO:0000313" key="3">
    <source>
        <dbReference type="Proteomes" id="UP000239001"/>
    </source>
</evidence>
<comment type="caution">
    <text evidence="2">The sequence shown here is derived from an EMBL/GenBank/DDBJ whole genome shotgun (WGS) entry which is preliminary data.</text>
</comment>
<reference evidence="2 3" key="1">
    <citation type="submission" date="2018-03" db="EMBL/GenBank/DDBJ databases">
        <title>The ancient ancestry and fast evolution of plastids.</title>
        <authorList>
            <person name="Moore K.R."/>
            <person name="Magnabosco C."/>
            <person name="Momper L."/>
            <person name="Gold D.A."/>
            <person name="Bosak T."/>
            <person name="Fournier G.P."/>
        </authorList>
    </citation>
    <scope>NUCLEOTIDE SEQUENCE [LARGE SCALE GENOMIC DNA]</scope>
    <source>
        <strain evidence="2 3">CCALA 016</strain>
    </source>
</reference>
<organism evidence="2 3">
    <name type="scientific">Aphanothece hegewaldii CCALA 016</name>
    <dbReference type="NCBI Taxonomy" id="2107694"/>
    <lineage>
        <taxon>Bacteria</taxon>
        <taxon>Bacillati</taxon>
        <taxon>Cyanobacteriota</taxon>
        <taxon>Cyanophyceae</taxon>
        <taxon>Oscillatoriophycideae</taxon>
        <taxon>Chroococcales</taxon>
        <taxon>Aphanothecaceae</taxon>
        <taxon>Aphanothece</taxon>
    </lineage>
</organism>
<dbReference type="PANTHER" id="PTHR22916:SF3">
    <property type="entry name" value="UDP-GLCNAC:BETAGAL BETA-1,3-N-ACETYLGLUCOSAMINYLTRANSFERASE-LIKE PROTEIN 1"/>
    <property type="match status" value="1"/>
</dbReference>
<sequence length="350" mass="39649">MLQLTKNIETDSITFPTNPLISVIITNYNYGHFLAQAIESVLHQTYRNFELIVVDDGSTDDSFEVIKNYEESLIAIYQKNAGQGAAFNSGIAKAKGDIICFLDADDYFRKDKLEKVVIAFQKHPEWVQISHSWISVNQDNQVIGRGGKTLNKGNVQNLLLKKGRYAMGITSALAYRRAVLQQVLPVSTKLFQVEGKTFTESADTYLTTTIPFYGKVGCIKEPLMFYRMHGKNVRAHCDQISYLIREHENMAAFINEAANQVGLNKSFKVEKDVDYRSLKAIEQNGVPLTEILNIIRLSLLESIAIKRSLKDATERLLRRSICATFPAQGKIILRLGLRGYLRFKLSQNKR</sequence>
<dbReference type="PANTHER" id="PTHR22916">
    <property type="entry name" value="GLYCOSYLTRANSFERASE"/>
    <property type="match status" value="1"/>
</dbReference>
<dbReference type="SUPFAM" id="SSF53448">
    <property type="entry name" value="Nucleotide-diphospho-sugar transferases"/>
    <property type="match status" value="1"/>
</dbReference>
<keyword evidence="3" id="KW-1185">Reference proteome</keyword>
<protein>
    <submittedName>
        <fullName evidence="2">Glucosyl transferase</fullName>
    </submittedName>
</protein>
<reference evidence="2 3" key="2">
    <citation type="submission" date="2018-03" db="EMBL/GenBank/DDBJ databases">
        <authorList>
            <person name="Keele B.F."/>
        </authorList>
    </citation>
    <scope>NUCLEOTIDE SEQUENCE [LARGE SCALE GENOMIC DNA]</scope>
    <source>
        <strain evidence="2 3">CCALA 016</strain>
    </source>
</reference>
<gene>
    <name evidence="2" type="ORF">C7H19_04005</name>
</gene>
<proteinExistence type="predicted"/>
<dbReference type="InterPro" id="IPR029044">
    <property type="entry name" value="Nucleotide-diphossugar_trans"/>
</dbReference>
<keyword evidence="2" id="KW-0808">Transferase</keyword>
<dbReference type="Gene3D" id="3.90.550.10">
    <property type="entry name" value="Spore Coat Polysaccharide Biosynthesis Protein SpsA, Chain A"/>
    <property type="match status" value="1"/>
</dbReference>
<dbReference type="RefSeq" id="WP_106455602.1">
    <property type="nucleotide sequence ID" value="NZ_PXOH01000003.1"/>
</dbReference>
<accession>A0A2T1M1W3</accession>
<dbReference type="InterPro" id="IPR001173">
    <property type="entry name" value="Glyco_trans_2-like"/>
</dbReference>
<dbReference type="EMBL" id="PXOH01000003">
    <property type="protein sequence ID" value="PSF38680.1"/>
    <property type="molecule type" value="Genomic_DNA"/>
</dbReference>
<dbReference type="OrthoDB" id="450387at2"/>
<dbReference type="Proteomes" id="UP000239001">
    <property type="component" value="Unassembled WGS sequence"/>
</dbReference>
<dbReference type="Pfam" id="PF00535">
    <property type="entry name" value="Glycos_transf_2"/>
    <property type="match status" value="1"/>
</dbReference>